<dbReference type="PANTHER" id="PTHR46481:SF10">
    <property type="entry name" value="ZINC FINGER BED DOMAIN-CONTAINING PROTEIN 39"/>
    <property type="match status" value="1"/>
</dbReference>
<evidence type="ECO:0000256" key="5">
    <source>
        <dbReference type="ARBA" id="ARBA00023242"/>
    </source>
</evidence>
<reference evidence="6" key="1">
    <citation type="submission" date="2021-06" db="EMBL/GenBank/DDBJ databases">
        <authorList>
            <person name="Kallberg Y."/>
            <person name="Tangrot J."/>
            <person name="Rosling A."/>
        </authorList>
    </citation>
    <scope>NUCLEOTIDE SEQUENCE</scope>
    <source>
        <strain evidence="6">IN212</strain>
    </source>
</reference>
<evidence type="ECO:0000256" key="2">
    <source>
        <dbReference type="ARBA" id="ARBA00022723"/>
    </source>
</evidence>
<evidence type="ECO:0000256" key="1">
    <source>
        <dbReference type="ARBA" id="ARBA00004123"/>
    </source>
</evidence>
<protein>
    <submittedName>
        <fullName evidence="6">12790_t:CDS:1</fullName>
    </submittedName>
</protein>
<keyword evidence="7" id="KW-1185">Reference proteome</keyword>
<keyword evidence="4" id="KW-0862">Zinc</keyword>
<keyword evidence="5" id="KW-0539">Nucleus</keyword>
<sequence>LNDKIELYDILVCIESIKYPHTGNNIHTTIISKLTLLDLNDKVKIVVSDNGSNVVKAIHEWEGTERIPCSAHSLQLCVVKALQKIHLYIKRFKSLNNFFNSSKQNERLEEAQRQLINRYESIDDNHNLDNSETSQTSSNQILPNDQTLLDLTNETAYISLKILRTINECNIRWGSEYNLFTNEKYLSNQNSNNSRNNYPEDKLNYNCNFKSCLFDDNKDEIIPENKIDHYLDKTQTQTN</sequence>
<dbReference type="InterPro" id="IPR012337">
    <property type="entry name" value="RNaseH-like_sf"/>
</dbReference>
<dbReference type="AlphaFoldDB" id="A0A9N9E410"/>
<comment type="caution">
    <text evidence="6">The sequence shown here is derived from an EMBL/GenBank/DDBJ whole genome shotgun (WGS) entry which is preliminary data.</text>
</comment>
<dbReference type="GO" id="GO:0008270">
    <property type="term" value="F:zinc ion binding"/>
    <property type="evidence" value="ECO:0007669"/>
    <property type="project" value="UniProtKB-KW"/>
</dbReference>
<evidence type="ECO:0000313" key="7">
    <source>
        <dbReference type="Proteomes" id="UP000789396"/>
    </source>
</evidence>
<proteinExistence type="predicted"/>
<name>A0A9N9E410_9GLOM</name>
<evidence type="ECO:0000256" key="3">
    <source>
        <dbReference type="ARBA" id="ARBA00022771"/>
    </source>
</evidence>
<evidence type="ECO:0000256" key="4">
    <source>
        <dbReference type="ARBA" id="ARBA00022833"/>
    </source>
</evidence>
<keyword evidence="2" id="KW-0479">Metal-binding</keyword>
<dbReference type="Proteomes" id="UP000789396">
    <property type="component" value="Unassembled WGS sequence"/>
</dbReference>
<organism evidence="6 7">
    <name type="scientific">Racocetra fulgida</name>
    <dbReference type="NCBI Taxonomy" id="60492"/>
    <lineage>
        <taxon>Eukaryota</taxon>
        <taxon>Fungi</taxon>
        <taxon>Fungi incertae sedis</taxon>
        <taxon>Mucoromycota</taxon>
        <taxon>Glomeromycotina</taxon>
        <taxon>Glomeromycetes</taxon>
        <taxon>Diversisporales</taxon>
        <taxon>Gigasporaceae</taxon>
        <taxon>Racocetra</taxon>
    </lineage>
</organism>
<evidence type="ECO:0000313" key="6">
    <source>
        <dbReference type="EMBL" id="CAG8663901.1"/>
    </source>
</evidence>
<dbReference type="SUPFAM" id="SSF53098">
    <property type="entry name" value="Ribonuclease H-like"/>
    <property type="match status" value="1"/>
</dbReference>
<feature type="non-terminal residue" evidence="6">
    <location>
        <position position="239"/>
    </location>
</feature>
<dbReference type="InterPro" id="IPR052035">
    <property type="entry name" value="ZnF_BED_domain_contain"/>
</dbReference>
<comment type="subcellular location">
    <subcellularLocation>
        <location evidence="1">Nucleus</location>
    </subcellularLocation>
</comment>
<gene>
    <name evidence="6" type="ORF">RFULGI_LOCUS8960</name>
</gene>
<dbReference type="OrthoDB" id="2447483at2759"/>
<dbReference type="GO" id="GO:0005634">
    <property type="term" value="C:nucleus"/>
    <property type="evidence" value="ECO:0007669"/>
    <property type="project" value="UniProtKB-SubCell"/>
</dbReference>
<dbReference type="PANTHER" id="PTHR46481">
    <property type="entry name" value="ZINC FINGER BED DOMAIN-CONTAINING PROTEIN 4"/>
    <property type="match status" value="1"/>
</dbReference>
<accession>A0A9N9E410</accession>
<feature type="non-terminal residue" evidence="6">
    <location>
        <position position="1"/>
    </location>
</feature>
<keyword evidence="3" id="KW-0863">Zinc-finger</keyword>
<dbReference type="EMBL" id="CAJVPZ010015177">
    <property type="protein sequence ID" value="CAG8663901.1"/>
    <property type="molecule type" value="Genomic_DNA"/>
</dbReference>